<keyword evidence="5" id="KW-0929">Antimicrobial</keyword>
<dbReference type="PROSITE" id="PS50824">
    <property type="entry name" value="DAPIN"/>
    <property type="match status" value="1"/>
</dbReference>
<dbReference type="InterPro" id="IPR008258">
    <property type="entry name" value="Transglycosylase_SLT_dom_1"/>
</dbReference>
<comment type="catalytic activity">
    <reaction evidence="1">
        <text>Hydrolysis of (1-&gt;4)-beta-linkages between N-acetylmuramic acid and N-acetyl-D-glucosamine residues in a peptidoglycan and between N-acetyl-D-glucosamine residues in chitodextrins.</text>
        <dbReference type="EC" id="3.2.1.17"/>
    </reaction>
</comment>
<dbReference type="Pfam" id="PF02758">
    <property type="entry name" value="PYRIN"/>
    <property type="match status" value="1"/>
</dbReference>
<dbReference type="PANTHER" id="PTHR31698:SF8">
    <property type="entry name" value="LYSOZYME G-RELATED"/>
    <property type="match status" value="1"/>
</dbReference>
<dbReference type="Pfam" id="PF01464">
    <property type="entry name" value="SLT"/>
    <property type="match status" value="1"/>
</dbReference>
<dbReference type="Gene3D" id="1.10.530.10">
    <property type="match status" value="2"/>
</dbReference>
<evidence type="ECO:0000256" key="8">
    <source>
        <dbReference type="ARBA" id="ARBA00023295"/>
    </source>
</evidence>
<reference evidence="11 12" key="1">
    <citation type="submission" date="2019-07" db="EMBL/GenBank/DDBJ databases">
        <title>Chromosome genome assembly for large yellow croaker.</title>
        <authorList>
            <person name="Xiao S."/>
        </authorList>
    </citation>
    <scope>NUCLEOTIDE SEQUENCE [LARGE SCALE GENOMIC DNA]</scope>
    <source>
        <strain evidence="11">JMULYC20181020</strain>
        <tissue evidence="11">Muscle</tissue>
    </source>
</reference>
<organism evidence="11 12">
    <name type="scientific">Larimichthys crocea</name>
    <name type="common">Large yellow croaker</name>
    <name type="synonym">Pseudosciaena crocea</name>
    <dbReference type="NCBI Taxonomy" id="215358"/>
    <lineage>
        <taxon>Eukaryota</taxon>
        <taxon>Metazoa</taxon>
        <taxon>Chordata</taxon>
        <taxon>Craniata</taxon>
        <taxon>Vertebrata</taxon>
        <taxon>Euteleostomi</taxon>
        <taxon>Actinopterygii</taxon>
        <taxon>Neopterygii</taxon>
        <taxon>Teleostei</taxon>
        <taxon>Neoteleostei</taxon>
        <taxon>Acanthomorphata</taxon>
        <taxon>Eupercaria</taxon>
        <taxon>Sciaenidae</taxon>
        <taxon>Larimichthys</taxon>
    </lineage>
</organism>
<evidence type="ECO:0000256" key="2">
    <source>
        <dbReference type="ARBA" id="ARBA00008902"/>
    </source>
</evidence>
<dbReference type="AlphaFoldDB" id="A0A6G0JA73"/>
<keyword evidence="12" id="KW-1185">Reference proteome</keyword>
<gene>
    <name evidence="11" type="ORF">D5F01_LYC00822</name>
</gene>
<evidence type="ECO:0000256" key="1">
    <source>
        <dbReference type="ARBA" id="ARBA00000632"/>
    </source>
</evidence>
<evidence type="ECO:0000259" key="10">
    <source>
        <dbReference type="PROSITE" id="PS50824"/>
    </source>
</evidence>
<comment type="caution">
    <text evidence="11">The sequence shown here is derived from an EMBL/GenBank/DDBJ whole genome shotgun (WGS) entry which is preliminary data.</text>
</comment>
<evidence type="ECO:0000313" key="11">
    <source>
        <dbReference type="EMBL" id="KAE8300675.1"/>
    </source>
</evidence>
<dbReference type="GO" id="GO:0009253">
    <property type="term" value="P:peptidoglycan catabolic process"/>
    <property type="evidence" value="ECO:0007669"/>
    <property type="project" value="InterPro"/>
</dbReference>
<accession>A0A6G0JA73</accession>
<dbReference type="InterPro" id="IPR011029">
    <property type="entry name" value="DEATH-like_dom_sf"/>
</dbReference>
<dbReference type="PANTHER" id="PTHR31698">
    <property type="entry name" value="LYSOZYME G FAMILY MEMBER"/>
    <property type="match status" value="1"/>
</dbReference>
<feature type="domain" description="Pyrin" evidence="10">
    <location>
        <begin position="1"/>
        <end position="90"/>
    </location>
</feature>
<dbReference type="GO" id="GO:0003796">
    <property type="term" value="F:lysozyme activity"/>
    <property type="evidence" value="ECO:0007669"/>
    <property type="project" value="UniProtKB-EC"/>
</dbReference>
<evidence type="ECO:0000256" key="9">
    <source>
        <dbReference type="ARBA" id="ARBA00031262"/>
    </source>
</evidence>
<evidence type="ECO:0000256" key="7">
    <source>
        <dbReference type="ARBA" id="ARBA00022801"/>
    </source>
</evidence>
<evidence type="ECO:0000256" key="5">
    <source>
        <dbReference type="ARBA" id="ARBA00022529"/>
    </source>
</evidence>
<dbReference type="SUPFAM" id="SSF47986">
    <property type="entry name" value="DEATH domain"/>
    <property type="match status" value="1"/>
</dbReference>
<protein>
    <recommendedName>
        <fullName evidence="4">Lysozyme g</fullName>
        <ecNumber evidence="3">3.2.1.17</ecNumber>
    </recommendedName>
    <alternativeName>
        <fullName evidence="9">1,4-beta-N-acetylmuramidase</fullName>
    </alternativeName>
</protein>
<name>A0A6G0JA73_LARCR</name>
<dbReference type="EC" id="3.2.1.17" evidence="3"/>
<keyword evidence="8" id="KW-0326">Glycosidase</keyword>
<evidence type="ECO:0000313" key="12">
    <source>
        <dbReference type="Proteomes" id="UP000424527"/>
    </source>
</evidence>
<dbReference type="EMBL" id="REGW02000001">
    <property type="protein sequence ID" value="KAE8300675.1"/>
    <property type="molecule type" value="Genomic_DNA"/>
</dbReference>
<dbReference type="Gene3D" id="1.10.533.10">
    <property type="entry name" value="Death Domain, Fas"/>
    <property type="match status" value="1"/>
</dbReference>
<dbReference type="FunFam" id="1.10.530.10:FF:000026">
    <property type="entry name" value="Lysozyme g"/>
    <property type="match status" value="2"/>
</dbReference>
<dbReference type="InterPro" id="IPR004020">
    <property type="entry name" value="DAPIN"/>
</dbReference>
<keyword evidence="7" id="KW-0378">Hydrolase</keyword>
<dbReference type="Proteomes" id="UP000424527">
    <property type="component" value="Unassembled WGS sequence"/>
</dbReference>
<sequence length="485" mass="53809">MPAKTPKDALTNMLEDLSDHNLEKFRYKLLDRREEPRIRTRALEGKNDLEIAAVMVSTFTEKGAIKVALEVLENIGCNAARESLDKETLIDSTYGDIMEVKTSGASAQTAQQDKLKYEGVEASHAMAETDLREMEKYKTIIKNVAREKEIAAALIAAIISRSCRGGRALKEGKGRYDEQCFGLMQIHEVHEPKGSWNSEEHLSQGTDILIYFITRIKNAFPEWTKEQQLKGGIAAYSAGEDNIKCYEAVDARTPCGDYSNDVVARAQCSRIPVSRGPSAEESKEMGGSSSSYTRYGDIMKVRTTGASKKTSEGNGLGYKGVDASETMAEEDAERMEKYRSKINSVGRRYDIDPALIAAIISRESRAGNALTNGWGDYSPARGKYNAWGLMQVDVNPQGGGHTAEGAWDSEEHLCQATEILVDFIEVIRDKFPGWSTEEQLKGGIAAYNMGDQSVEDKDVDKETTGRDYSNDVVARAQWYKNNENY</sequence>
<evidence type="ECO:0000256" key="4">
    <source>
        <dbReference type="ARBA" id="ARBA00016485"/>
    </source>
</evidence>
<dbReference type="InterPro" id="IPR002152">
    <property type="entry name" value="Glyco_hydro_23"/>
</dbReference>
<dbReference type="InterPro" id="IPR023346">
    <property type="entry name" value="Lysozyme-like_dom_sf"/>
</dbReference>
<dbReference type="CDD" id="cd01021">
    <property type="entry name" value="GEWL"/>
    <property type="match status" value="2"/>
</dbReference>
<evidence type="ECO:0000256" key="3">
    <source>
        <dbReference type="ARBA" id="ARBA00012732"/>
    </source>
</evidence>
<dbReference type="SUPFAM" id="SSF53955">
    <property type="entry name" value="Lysozyme-like"/>
    <property type="match status" value="2"/>
</dbReference>
<evidence type="ECO:0000256" key="6">
    <source>
        <dbReference type="ARBA" id="ARBA00022638"/>
    </source>
</evidence>
<dbReference type="GO" id="GO:0031640">
    <property type="term" value="P:killing of cells of another organism"/>
    <property type="evidence" value="ECO:0007669"/>
    <property type="project" value="UniProtKB-KW"/>
</dbReference>
<dbReference type="PRINTS" id="PR00749">
    <property type="entry name" value="LYSOZYMEG"/>
</dbReference>
<dbReference type="GO" id="GO:0005576">
    <property type="term" value="C:extracellular region"/>
    <property type="evidence" value="ECO:0007669"/>
    <property type="project" value="TreeGrafter"/>
</dbReference>
<keyword evidence="6" id="KW-0081">Bacteriolytic enzyme</keyword>
<dbReference type="GO" id="GO:0050830">
    <property type="term" value="P:defense response to Gram-positive bacterium"/>
    <property type="evidence" value="ECO:0007669"/>
    <property type="project" value="TreeGrafter"/>
</dbReference>
<dbReference type="SMART" id="SM01289">
    <property type="entry name" value="PYRIN"/>
    <property type="match status" value="1"/>
</dbReference>
<comment type="similarity">
    <text evidence="2">Belongs to the glycosyl hydrolase 23 family.</text>
</comment>
<proteinExistence type="inferred from homology"/>